<dbReference type="KEGG" id="dzi:111296614"/>
<evidence type="ECO:0000256" key="5">
    <source>
        <dbReference type="ARBA" id="ARBA00023034"/>
    </source>
</evidence>
<dbReference type="OrthoDB" id="1924787at2759"/>
<dbReference type="InterPro" id="IPR040911">
    <property type="entry name" value="Exostosin_GT47"/>
</dbReference>
<dbReference type="GO" id="GO:0016757">
    <property type="term" value="F:glycosyltransferase activity"/>
    <property type="evidence" value="ECO:0007669"/>
    <property type="project" value="UniProtKB-KW"/>
</dbReference>
<keyword evidence="5" id="KW-0333">Golgi apparatus</keyword>
<comment type="subcellular location">
    <subcellularLocation>
        <location evidence="1">Golgi apparatus membrane</location>
        <topology evidence="1">Single-pass type II membrane protein</topology>
    </subcellularLocation>
</comment>
<evidence type="ECO:0000256" key="6">
    <source>
        <dbReference type="SAM" id="MobiDB-lite"/>
    </source>
</evidence>
<dbReference type="AlphaFoldDB" id="A0A6P5Z347"/>
<keyword evidence="3" id="KW-0328">Glycosyltransferase</keyword>
<evidence type="ECO:0000259" key="7">
    <source>
        <dbReference type="Pfam" id="PF03016"/>
    </source>
</evidence>
<dbReference type="GO" id="GO:0000139">
    <property type="term" value="C:Golgi membrane"/>
    <property type="evidence" value="ECO:0007669"/>
    <property type="project" value="UniProtKB-SubCell"/>
</dbReference>
<comment type="similarity">
    <text evidence="2">Belongs to the glycosyltransferase 47 family.</text>
</comment>
<dbReference type="PANTHER" id="PTHR11062:SF207">
    <property type="entry name" value="OS07G0188700 PROTEIN"/>
    <property type="match status" value="1"/>
</dbReference>
<proteinExistence type="inferred from homology"/>
<feature type="region of interest" description="Disordered" evidence="6">
    <location>
        <begin position="112"/>
        <end position="149"/>
    </location>
</feature>
<accession>A0A6P5Z347</accession>
<gene>
    <name evidence="9" type="primary">LOC111296614</name>
</gene>
<name>A0A6P5Z347_DURZI</name>
<organism evidence="8 9">
    <name type="scientific">Durio zibethinus</name>
    <name type="common">Durian</name>
    <dbReference type="NCBI Taxonomy" id="66656"/>
    <lineage>
        <taxon>Eukaryota</taxon>
        <taxon>Viridiplantae</taxon>
        <taxon>Streptophyta</taxon>
        <taxon>Embryophyta</taxon>
        <taxon>Tracheophyta</taxon>
        <taxon>Spermatophyta</taxon>
        <taxon>Magnoliopsida</taxon>
        <taxon>eudicotyledons</taxon>
        <taxon>Gunneridae</taxon>
        <taxon>Pentapetalae</taxon>
        <taxon>rosids</taxon>
        <taxon>malvids</taxon>
        <taxon>Malvales</taxon>
        <taxon>Malvaceae</taxon>
        <taxon>Helicteroideae</taxon>
        <taxon>Durio</taxon>
    </lineage>
</organism>
<sequence>MVKNWFPPTSSSLKIFLFVVFLILVSGFASLLVQKGSNQTLFYIPLASSSSSSSDTNSDAVKKPSLQAKERDSPVDLHSQAGASVDNDGSRKEALSNEAAFVAQSLQVQHFGKNEDNPNMSISQNFNSTTLKENESRDPPLKPRRSRVSTNLDRLEYGLRRARIAIKEAINGSQLQDPDYIPHGPIYKNAKVFHRSYLEMEKQFKIFVYKEGELPLFHDGPCTLLYTMEGQFINKMEVNKKFRTHNPEKAHVFYLPYSVTRMVQYIWVRGTPMKRLGRIVLDYVNVIVEKHPYWNRSLGADHFMLSCHDWGPATSFFVPNLVKNSIRALCNANTSERFNPMKDVSIPEISLKSSRLQGLIGGLSPSQRTILAFFAGGNHGFVRPILFRHWEKKDPDTRVHDYLPRRVSYYDLMRQSKYCLCPSGYEVASPRVVEALYNGCVPVLISKSYVPPFSDVLNWKTFSVTVSLEDIPNLKKILMSISDRQYIRMQKRVVQVRRHFELHVIPKRFDVFHMILHSIWLRRLNFKVSNDPGDMLD</sequence>
<evidence type="ECO:0000256" key="3">
    <source>
        <dbReference type="ARBA" id="ARBA00022676"/>
    </source>
</evidence>
<evidence type="ECO:0000256" key="1">
    <source>
        <dbReference type="ARBA" id="ARBA00004323"/>
    </source>
</evidence>
<feature type="compositionally biased region" description="Basic and acidic residues" evidence="6">
    <location>
        <begin position="132"/>
        <end position="141"/>
    </location>
</feature>
<feature type="domain" description="Exostosin GT47" evidence="7">
    <location>
        <begin position="201"/>
        <end position="481"/>
    </location>
</feature>
<dbReference type="Proteomes" id="UP000515121">
    <property type="component" value="Unplaced"/>
</dbReference>
<keyword evidence="4" id="KW-0812">Transmembrane</keyword>
<reference evidence="9" key="1">
    <citation type="submission" date="2025-08" db="UniProtKB">
        <authorList>
            <consortium name="RefSeq"/>
        </authorList>
    </citation>
    <scope>IDENTIFICATION</scope>
    <source>
        <tissue evidence="9">Fruit stalk</tissue>
    </source>
</reference>
<dbReference type="Pfam" id="PF03016">
    <property type="entry name" value="Exostosin_GT47"/>
    <property type="match status" value="1"/>
</dbReference>
<protein>
    <submittedName>
        <fullName evidence="9">Probable glycosyltransferase At5g03795</fullName>
    </submittedName>
</protein>
<feature type="compositionally biased region" description="Polar residues" evidence="6">
    <location>
        <begin position="117"/>
        <end position="131"/>
    </location>
</feature>
<keyword evidence="3" id="KW-0808">Transferase</keyword>
<dbReference type="PANTHER" id="PTHR11062">
    <property type="entry name" value="EXOSTOSIN HEPARAN SULFATE GLYCOSYLTRANSFERASE -RELATED"/>
    <property type="match status" value="1"/>
</dbReference>
<keyword evidence="8" id="KW-1185">Reference proteome</keyword>
<evidence type="ECO:0000313" key="9">
    <source>
        <dbReference type="RefSeq" id="XP_022746746.1"/>
    </source>
</evidence>
<feature type="region of interest" description="Disordered" evidence="6">
    <location>
        <begin position="48"/>
        <end position="90"/>
    </location>
</feature>
<evidence type="ECO:0000256" key="2">
    <source>
        <dbReference type="ARBA" id="ARBA00010271"/>
    </source>
</evidence>
<dbReference type="InterPro" id="IPR004263">
    <property type="entry name" value="Exostosin"/>
</dbReference>
<keyword evidence="4" id="KW-0735">Signal-anchor</keyword>
<dbReference type="GeneID" id="111296614"/>
<dbReference type="RefSeq" id="XP_022746746.1">
    <property type="nucleotide sequence ID" value="XM_022891011.1"/>
</dbReference>
<evidence type="ECO:0000313" key="8">
    <source>
        <dbReference type="Proteomes" id="UP000515121"/>
    </source>
</evidence>
<evidence type="ECO:0000256" key="4">
    <source>
        <dbReference type="ARBA" id="ARBA00022968"/>
    </source>
</evidence>